<keyword evidence="3" id="KW-1185">Reference proteome</keyword>
<dbReference type="Proteomes" id="UP000283633">
    <property type="component" value="Unassembled WGS sequence"/>
</dbReference>
<accession>A0A3R8KJF9</accession>
<proteinExistence type="predicted"/>
<comment type="caution">
    <text evidence="2">The sequence shown here is derived from an EMBL/GenBank/DDBJ whole genome shotgun (WGS) entry which is preliminary data.</text>
</comment>
<evidence type="ECO:0000313" key="2">
    <source>
        <dbReference type="EMBL" id="RRK09292.1"/>
    </source>
</evidence>
<evidence type="ECO:0000313" key="3">
    <source>
        <dbReference type="Proteomes" id="UP000283633"/>
    </source>
</evidence>
<name>A0A3R8KJF9_9LACO</name>
<organism evidence="2 3">
    <name type="scientific">Lactiplantibacillus garii</name>
    <dbReference type="NCBI Taxonomy" id="2306423"/>
    <lineage>
        <taxon>Bacteria</taxon>
        <taxon>Bacillati</taxon>
        <taxon>Bacillota</taxon>
        <taxon>Bacilli</taxon>
        <taxon>Lactobacillales</taxon>
        <taxon>Lactobacillaceae</taxon>
        <taxon>Lactiplantibacillus</taxon>
    </lineage>
</organism>
<feature type="domain" description="Protein NO VEIN C-terminal" evidence="1">
    <location>
        <begin position="36"/>
        <end position="87"/>
    </location>
</feature>
<dbReference type="AlphaFoldDB" id="A0A3R8KJF9"/>
<protein>
    <submittedName>
        <fullName evidence="2">DUF3883 domain-containing protein</fullName>
    </submittedName>
</protein>
<dbReference type="EMBL" id="QWZQ01000070">
    <property type="protein sequence ID" value="RRK09292.1"/>
    <property type="molecule type" value="Genomic_DNA"/>
</dbReference>
<reference evidence="2 3" key="1">
    <citation type="submission" date="2018-08" db="EMBL/GenBank/DDBJ databases">
        <title>Genome Lactobacillus garii FI11369.</title>
        <authorList>
            <person name="Diaz M."/>
            <person name="Narbad A."/>
        </authorList>
    </citation>
    <scope>NUCLEOTIDE SEQUENCE [LARGE SCALE GENOMIC DNA]</scope>
    <source>
        <strain evidence="2 3">FI11369</strain>
    </source>
</reference>
<evidence type="ECO:0000259" key="1">
    <source>
        <dbReference type="Pfam" id="PF13020"/>
    </source>
</evidence>
<dbReference type="InterPro" id="IPR024975">
    <property type="entry name" value="NOV_C"/>
</dbReference>
<gene>
    <name evidence="2" type="ORF">D1831_13485</name>
</gene>
<sequence length="112" mass="12660">MPCHNCASSLFDPPIYFLNYTKSESLFNLYTFYSRPSDPIYIEVKTTKGGINTPFYISGNELTAAKKCGDSYKLYRVYNITGDCKFYTVTGNLSNELELSAQSYKAMPLEKG</sequence>
<dbReference type="OrthoDB" id="9781481at2"/>
<dbReference type="Pfam" id="PF13020">
    <property type="entry name" value="NOV_C"/>
    <property type="match status" value="1"/>
</dbReference>